<protein>
    <submittedName>
        <fullName evidence="1">Uncharacterized protein</fullName>
    </submittedName>
</protein>
<proteinExistence type="predicted"/>
<sequence length="261" mass="30726">MTKFLISFLFILPFISCHNENAKLSGHYYTANSSRSNFQNANESNSDFKGHFVQESFIDLFENGSYSMYLNHYESGTYTHSNDTLSLTRSNGQQWKLVLKTEKHLNHFIFPDSKNLVTLRKIENEYSSDYPFIPENNQWRVKSTTSLSTNELINKFQAYNDYMIHFMRWSKNKDFNLSFKNISGPLQFANNGLMMRKLKDSGQWCTYFAENDCDKMDKILRHYFDGLIIDWKYTNNRIAMLCNGLEQVNKGIENHLESFSE</sequence>
<reference evidence="1" key="2">
    <citation type="submission" date="2023-01" db="EMBL/GenBank/DDBJ databases">
        <title>Draft genome sequence of Portibacter lacus strain NBRC 108769.</title>
        <authorList>
            <person name="Sun Q."/>
            <person name="Mori K."/>
        </authorList>
    </citation>
    <scope>NUCLEOTIDE SEQUENCE</scope>
    <source>
        <strain evidence="1">NBRC 108769</strain>
    </source>
</reference>
<accession>A0AA37SNM0</accession>
<dbReference type="AlphaFoldDB" id="A0AA37SNM0"/>
<gene>
    <name evidence="1" type="ORF">GCM10007940_27430</name>
</gene>
<dbReference type="EMBL" id="BSOH01000015">
    <property type="protein sequence ID" value="GLR18128.1"/>
    <property type="molecule type" value="Genomic_DNA"/>
</dbReference>
<name>A0AA37SNM0_9BACT</name>
<evidence type="ECO:0000313" key="2">
    <source>
        <dbReference type="Proteomes" id="UP001156666"/>
    </source>
</evidence>
<comment type="caution">
    <text evidence="1">The sequence shown here is derived from an EMBL/GenBank/DDBJ whole genome shotgun (WGS) entry which is preliminary data.</text>
</comment>
<keyword evidence="2" id="KW-1185">Reference proteome</keyword>
<evidence type="ECO:0000313" key="1">
    <source>
        <dbReference type="EMBL" id="GLR18128.1"/>
    </source>
</evidence>
<dbReference type="Proteomes" id="UP001156666">
    <property type="component" value="Unassembled WGS sequence"/>
</dbReference>
<dbReference type="RefSeq" id="WP_235294443.1">
    <property type="nucleotide sequence ID" value="NZ_BSOH01000015.1"/>
</dbReference>
<reference evidence="1" key="1">
    <citation type="journal article" date="2014" name="Int. J. Syst. Evol. Microbiol.">
        <title>Complete genome sequence of Corynebacterium casei LMG S-19264T (=DSM 44701T), isolated from a smear-ripened cheese.</title>
        <authorList>
            <consortium name="US DOE Joint Genome Institute (JGI-PGF)"/>
            <person name="Walter F."/>
            <person name="Albersmeier A."/>
            <person name="Kalinowski J."/>
            <person name="Ruckert C."/>
        </authorList>
    </citation>
    <scope>NUCLEOTIDE SEQUENCE</scope>
    <source>
        <strain evidence="1">NBRC 108769</strain>
    </source>
</reference>
<organism evidence="1 2">
    <name type="scientific">Portibacter lacus</name>
    <dbReference type="NCBI Taxonomy" id="1099794"/>
    <lineage>
        <taxon>Bacteria</taxon>
        <taxon>Pseudomonadati</taxon>
        <taxon>Bacteroidota</taxon>
        <taxon>Saprospiria</taxon>
        <taxon>Saprospirales</taxon>
        <taxon>Haliscomenobacteraceae</taxon>
        <taxon>Portibacter</taxon>
    </lineage>
</organism>